<keyword evidence="4 8" id="KW-0418">Kinase</keyword>
<name>A0A1I6CU57_9FIRM</name>
<reference evidence="11" key="1">
    <citation type="submission" date="2016-10" db="EMBL/GenBank/DDBJ databases">
        <authorList>
            <person name="Varghese N."/>
            <person name="Submissions S."/>
        </authorList>
    </citation>
    <scope>NUCLEOTIDE SEQUENCE [LARGE SCALE GENOMIC DNA]</scope>
    <source>
        <strain evidence="11">DSM 3669</strain>
    </source>
</reference>
<dbReference type="PANTHER" id="PTHR21299">
    <property type="entry name" value="CYTIDYLATE KINASE/PANTOATE-BETA-ALANINE LIGASE"/>
    <property type="match status" value="1"/>
</dbReference>
<keyword evidence="5 8" id="KW-0067">ATP-binding</keyword>
<keyword evidence="2 8" id="KW-0808">Transferase</keyword>
<sequence length="225" mass="25034">MDNRVSIAIDGPAGAGKSTVARLVAERLGYIYIDTGAMYRAVTLQALMDKININDETALTRVAVDVDIALRVNEKGHTRVYLNSLDVSKEIRSPEVSRHVSLVSRVPGVRKRMTQLQREMAARCSVVMEGRDIGTHVLPDADMKFFLTASVEERARRRHAELQERGYTLSFAEIVEDIKQRDNIDASRAVAPLKPAPDAEIIDCSIMTVEQVVNLIVTRVSGRFN</sequence>
<comment type="catalytic activity">
    <reaction evidence="7 8">
        <text>CMP + ATP = CDP + ADP</text>
        <dbReference type="Rhea" id="RHEA:11600"/>
        <dbReference type="ChEBI" id="CHEBI:30616"/>
        <dbReference type="ChEBI" id="CHEBI:58069"/>
        <dbReference type="ChEBI" id="CHEBI:60377"/>
        <dbReference type="ChEBI" id="CHEBI:456216"/>
        <dbReference type="EC" id="2.7.4.25"/>
    </reaction>
</comment>
<dbReference type="EC" id="2.7.4.25" evidence="8"/>
<dbReference type="Gene3D" id="3.40.50.300">
    <property type="entry name" value="P-loop containing nucleotide triphosphate hydrolases"/>
    <property type="match status" value="1"/>
</dbReference>
<dbReference type="InterPro" id="IPR003136">
    <property type="entry name" value="Cytidylate_kin"/>
</dbReference>
<evidence type="ECO:0000256" key="2">
    <source>
        <dbReference type="ARBA" id="ARBA00022679"/>
    </source>
</evidence>
<dbReference type="OrthoDB" id="9807434at2"/>
<feature type="domain" description="Cytidylate kinase" evidence="9">
    <location>
        <begin position="7"/>
        <end position="220"/>
    </location>
</feature>
<dbReference type="GO" id="GO:0006220">
    <property type="term" value="P:pyrimidine nucleotide metabolic process"/>
    <property type="evidence" value="ECO:0007669"/>
    <property type="project" value="UniProtKB-UniRule"/>
</dbReference>
<gene>
    <name evidence="8" type="primary">cmk</name>
    <name evidence="10" type="ORF">SAMN05660706_10233</name>
</gene>
<dbReference type="AlphaFoldDB" id="A0A1I6CU57"/>
<evidence type="ECO:0000256" key="7">
    <source>
        <dbReference type="ARBA" id="ARBA00048478"/>
    </source>
</evidence>
<dbReference type="Pfam" id="PF02224">
    <property type="entry name" value="Cytidylate_kin"/>
    <property type="match status" value="1"/>
</dbReference>
<feature type="binding site" evidence="8">
    <location>
        <begin position="11"/>
        <end position="19"/>
    </location>
    <ligand>
        <name>ATP</name>
        <dbReference type="ChEBI" id="CHEBI:30616"/>
    </ligand>
</feature>
<dbReference type="STRING" id="39060.SAMN05660706_10233"/>
<comment type="subcellular location">
    <subcellularLocation>
        <location evidence="8">Cytoplasm</location>
    </subcellularLocation>
</comment>
<dbReference type="GO" id="GO:0036430">
    <property type="term" value="F:CMP kinase activity"/>
    <property type="evidence" value="ECO:0007669"/>
    <property type="project" value="RHEA"/>
</dbReference>
<evidence type="ECO:0000256" key="6">
    <source>
        <dbReference type="ARBA" id="ARBA00047615"/>
    </source>
</evidence>
<dbReference type="GO" id="GO:0005524">
    <property type="term" value="F:ATP binding"/>
    <property type="evidence" value="ECO:0007669"/>
    <property type="project" value="UniProtKB-UniRule"/>
</dbReference>
<evidence type="ECO:0000313" key="10">
    <source>
        <dbReference type="EMBL" id="SFQ96623.1"/>
    </source>
</evidence>
<evidence type="ECO:0000256" key="4">
    <source>
        <dbReference type="ARBA" id="ARBA00022777"/>
    </source>
</evidence>
<evidence type="ECO:0000256" key="1">
    <source>
        <dbReference type="ARBA" id="ARBA00009427"/>
    </source>
</evidence>
<dbReference type="NCBIfam" id="TIGR00017">
    <property type="entry name" value="cmk"/>
    <property type="match status" value="1"/>
</dbReference>
<keyword evidence="3 8" id="KW-0547">Nucleotide-binding</keyword>
<organism evidence="10 11">
    <name type="scientific">Desulfoscipio geothermicus DSM 3669</name>
    <dbReference type="NCBI Taxonomy" id="1121426"/>
    <lineage>
        <taxon>Bacteria</taxon>
        <taxon>Bacillati</taxon>
        <taxon>Bacillota</taxon>
        <taxon>Clostridia</taxon>
        <taxon>Eubacteriales</taxon>
        <taxon>Desulfallaceae</taxon>
        <taxon>Desulfoscipio</taxon>
    </lineage>
</organism>
<keyword evidence="8" id="KW-0963">Cytoplasm</keyword>
<dbReference type="GO" id="GO:0036431">
    <property type="term" value="F:dCMP kinase activity"/>
    <property type="evidence" value="ECO:0007669"/>
    <property type="project" value="InterPro"/>
</dbReference>
<evidence type="ECO:0000256" key="3">
    <source>
        <dbReference type="ARBA" id="ARBA00022741"/>
    </source>
</evidence>
<dbReference type="GO" id="GO:0015949">
    <property type="term" value="P:nucleobase-containing small molecule interconversion"/>
    <property type="evidence" value="ECO:0007669"/>
    <property type="project" value="TreeGrafter"/>
</dbReference>
<dbReference type="RefSeq" id="WP_092481715.1">
    <property type="nucleotide sequence ID" value="NZ_FOYM01000002.1"/>
</dbReference>
<keyword evidence="11" id="KW-1185">Reference proteome</keyword>
<dbReference type="InterPro" id="IPR011994">
    <property type="entry name" value="Cytidylate_kinase_dom"/>
</dbReference>
<dbReference type="GO" id="GO:0005829">
    <property type="term" value="C:cytosol"/>
    <property type="evidence" value="ECO:0007669"/>
    <property type="project" value="TreeGrafter"/>
</dbReference>
<dbReference type="PANTHER" id="PTHR21299:SF2">
    <property type="entry name" value="CYTIDYLATE KINASE"/>
    <property type="match status" value="1"/>
</dbReference>
<comment type="similarity">
    <text evidence="1 8">Belongs to the cytidylate kinase family. Type 1 subfamily.</text>
</comment>
<accession>A0A1I6CU57</accession>
<dbReference type="CDD" id="cd02020">
    <property type="entry name" value="CMPK"/>
    <property type="match status" value="1"/>
</dbReference>
<dbReference type="Proteomes" id="UP000199584">
    <property type="component" value="Unassembled WGS sequence"/>
</dbReference>
<proteinExistence type="inferred from homology"/>
<comment type="catalytic activity">
    <reaction evidence="6 8">
        <text>dCMP + ATP = dCDP + ADP</text>
        <dbReference type="Rhea" id="RHEA:25094"/>
        <dbReference type="ChEBI" id="CHEBI:30616"/>
        <dbReference type="ChEBI" id="CHEBI:57566"/>
        <dbReference type="ChEBI" id="CHEBI:58593"/>
        <dbReference type="ChEBI" id="CHEBI:456216"/>
        <dbReference type="EC" id="2.7.4.25"/>
    </reaction>
</comment>
<dbReference type="InterPro" id="IPR027417">
    <property type="entry name" value="P-loop_NTPase"/>
</dbReference>
<evidence type="ECO:0000259" key="9">
    <source>
        <dbReference type="Pfam" id="PF02224"/>
    </source>
</evidence>
<dbReference type="EMBL" id="FOYM01000002">
    <property type="protein sequence ID" value="SFQ96623.1"/>
    <property type="molecule type" value="Genomic_DNA"/>
</dbReference>
<protein>
    <recommendedName>
        <fullName evidence="8">Cytidylate kinase</fullName>
        <shortName evidence="8">CK</shortName>
        <ecNumber evidence="8">2.7.4.25</ecNumber>
    </recommendedName>
    <alternativeName>
        <fullName evidence="8">Cytidine monophosphate kinase</fullName>
        <shortName evidence="8">CMP kinase</shortName>
    </alternativeName>
</protein>
<evidence type="ECO:0000256" key="5">
    <source>
        <dbReference type="ARBA" id="ARBA00022840"/>
    </source>
</evidence>
<evidence type="ECO:0000313" key="11">
    <source>
        <dbReference type="Proteomes" id="UP000199584"/>
    </source>
</evidence>
<evidence type="ECO:0000256" key="8">
    <source>
        <dbReference type="HAMAP-Rule" id="MF_00238"/>
    </source>
</evidence>
<dbReference type="HAMAP" id="MF_00238">
    <property type="entry name" value="Cytidyl_kinase_type1"/>
    <property type="match status" value="1"/>
</dbReference>
<dbReference type="SUPFAM" id="SSF52540">
    <property type="entry name" value="P-loop containing nucleoside triphosphate hydrolases"/>
    <property type="match status" value="1"/>
</dbReference>